<dbReference type="PROSITE" id="PS51450">
    <property type="entry name" value="LRR"/>
    <property type="match status" value="3"/>
</dbReference>
<dbReference type="PROSITE" id="PS50104">
    <property type="entry name" value="TIR"/>
    <property type="match status" value="1"/>
</dbReference>
<feature type="region of interest" description="Disordered" evidence="11">
    <location>
        <begin position="1026"/>
        <end position="1074"/>
    </location>
</feature>
<dbReference type="GO" id="GO:0005886">
    <property type="term" value="C:plasma membrane"/>
    <property type="evidence" value="ECO:0007669"/>
    <property type="project" value="TreeGrafter"/>
</dbReference>
<evidence type="ECO:0000256" key="1">
    <source>
        <dbReference type="ARBA" id="ARBA00004479"/>
    </source>
</evidence>
<dbReference type="Proteomes" id="UP000594454">
    <property type="component" value="Chromosome 5"/>
</dbReference>
<keyword evidence="3" id="KW-0433">Leucine-rich repeat</keyword>
<dbReference type="GO" id="GO:0007165">
    <property type="term" value="P:signal transduction"/>
    <property type="evidence" value="ECO:0007669"/>
    <property type="project" value="InterPro"/>
</dbReference>
<keyword evidence="8 12" id="KW-0472">Membrane</keyword>
<evidence type="ECO:0000256" key="11">
    <source>
        <dbReference type="SAM" id="MobiDB-lite"/>
    </source>
</evidence>
<keyword evidence="5" id="KW-0732">Signal</keyword>
<dbReference type="SUPFAM" id="SSF52047">
    <property type="entry name" value="RNI-like"/>
    <property type="match status" value="1"/>
</dbReference>
<dbReference type="OrthoDB" id="1421090at2759"/>
<evidence type="ECO:0000256" key="9">
    <source>
        <dbReference type="ARBA" id="ARBA00023170"/>
    </source>
</evidence>
<evidence type="ECO:0000313" key="14">
    <source>
        <dbReference type="EMBL" id="CAD7090419.1"/>
    </source>
</evidence>
<gene>
    <name evidence="14" type="ORF">HERILL_LOCUS12901</name>
</gene>
<dbReference type="SUPFAM" id="SSF52058">
    <property type="entry name" value="L domain-like"/>
    <property type="match status" value="1"/>
</dbReference>
<evidence type="ECO:0000256" key="2">
    <source>
        <dbReference type="ARBA" id="ARBA00009634"/>
    </source>
</evidence>
<dbReference type="InterPro" id="IPR000372">
    <property type="entry name" value="LRRNT"/>
</dbReference>
<dbReference type="Pfam" id="PF13855">
    <property type="entry name" value="LRR_8"/>
    <property type="match status" value="3"/>
</dbReference>
<dbReference type="FunFam" id="3.80.10.10:FF:001164">
    <property type="entry name" value="GH01279p"/>
    <property type="match status" value="1"/>
</dbReference>
<dbReference type="InParanoid" id="A0A7R8V0U7"/>
<feature type="compositionally biased region" description="Polar residues" evidence="11">
    <location>
        <begin position="1042"/>
        <end position="1054"/>
    </location>
</feature>
<feature type="domain" description="TIR" evidence="13">
    <location>
        <begin position="858"/>
        <end position="994"/>
    </location>
</feature>
<keyword evidence="7 12" id="KW-1133">Transmembrane helix</keyword>
<evidence type="ECO:0000256" key="7">
    <source>
        <dbReference type="ARBA" id="ARBA00022989"/>
    </source>
</evidence>
<keyword evidence="6" id="KW-0677">Repeat</keyword>
<proteinExistence type="inferred from homology"/>
<keyword evidence="9" id="KW-0675">Receptor</keyword>
<dbReference type="SMART" id="SM00013">
    <property type="entry name" value="LRRNT"/>
    <property type="match status" value="1"/>
</dbReference>
<evidence type="ECO:0000256" key="8">
    <source>
        <dbReference type="ARBA" id="ARBA00023136"/>
    </source>
</evidence>
<dbReference type="InterPro" id="IPR032675">
    <property type="entry name" value="LRR_dom_sf"/>
</dbReference>
<dbReference type="AlphaFoldDB" id="A0A7R8V0U7"/>
<organism evidence="14 15">
    <name type="scientific">Hermetia illucens</name>
    <name type="common">Black soldier fly</name>
    <dbReference type="NCBI Taxonomy" id="343691"/>
    <lineage>
        <taxon>Eukaryota</taxon>
        <taxon>Metazoa</taxon>
        <taxon>Ecdysozoa</taxon>
        <taxon>Arthropoda</taxon>
        <taxon>Hexapoda</taxon>
        <taxon>Insecta</taxon>
        <taxon>Pterygota</taxon>
        <taxon>Neoptera</taxon>
        <taxon>Endopterygota</taxon>
        <taxon>Diptera</taxon>
        <taxon>Brachycera</taxon>
        <taxon>Stratiomyomorpha</taxon>
        <taxon>Stratiomyidae</taxon>
        <taxon>Hermetiinae</taxon>
        <taxon>Hermetia</taxon>
    </lineage>
</organism>
<dbReference type="Gene3D" id="3.80.10.10">
    <property type="entry name" value="Ribonuclease Inhibitor"/>
    <property type="match status" value="3"/>
</dbReference>
<dbReference type="FunCoup" id="A0A7R8V0U7">
    <property type="interactions" value="139"/>
</dbReference>
<evidence type="ECO:0000256" key="3">
    <source>
        <dbReference type="ARBA" id="ARBA00022614"/>
    </source>
</evidence>
<reference evidence="14 15" key="1">
    <citation type="submission" date="2020-11" db="EMBL/GenBank/DDBJ databases">
        <authorList>
            <person name="Wallbank WR R."/>
            <person name="Pardo Diaz C."/>
            <person name="Kozak K."/>
            <person name="Martin S."/>
            <person name="Jiggins C."/>
            <person name="Moest M."/>
            <person name="Warren A I."/>
            <person name="Generalovic N T."/>
            <person name="Byers J.R.P. K."/>
            <person name="Montejo-Kovacevich G."/>
            <person name="Yen C E."/>
        </authorList>
    </citation>
    <scope>NUCLEOTIDE SEQUENCE [LARGE SCALE GENOMIC DNA]</scope>
</reference>
<dbReference type="GO" id="GO:0038023">
    <property type="term" value="F:signaling receptor activity"/>
    <property type="evidence" value="ECO:0007669"/>
    <property type="project" value="TreeGrafter"/>
</dbReference>
<keyword evidence="10" id="KW-0325">Glycoprotein</keyword>
<dbReference type="SUPFAM" id="SSF52200">
    <property type="entry name" value="Toll/Interleukin receptor TIR domain"/>
    <property type="match status" value="1"/>
</dbReference>
<dbReference type="Pfam" id="PF00560">
    <property type="entry name" value="LRR_1"/>
    <property type="match status" value="1"/>
</dbReference>
<feature type="transmembrane region" description="Helical" evidence="12">
    <location>
        <begin position="806"/>
        <end position="829"/>
    </location>
</feature>
<keyword evidence="15" id="KW-1185">Reference proteome</keyword>
<dbReference type="InterPro" id="IPR035897">
    <property type="entry name" value="Toll_tir_struct_dom_sf"/>
</dbReference>
<dbReference type="SMART" id="SM00255">
    <property type="entry name" value="TIR"/>
    <property type="match status" value="1"/>
</dbReference>
<protein>
    <recommendedName>
        <fullName evidence="13">TIR domain-containing protein</fullName>
    </recommendedName>
</protein>
<dbReference type="SMART" id="SM00082">
    <property type="entry name" value="LRRCT"/>
    <property type="match status" value="2"/>
</dbReference>
<dbReference type="InterPro" id="IPR001611">
    <property type="entry name" value="Leu-rich_rpt"/>
</dbReference>
<evidence type="ECO:0000256" key="10">
    <source>
        <dbReference type="ARBA" id="ARBA00023180"/>
    </source>
</evidence>
<dbReference type="PANTHER" id="PTHR24365">
    <property type="entry name" value="TOLL-LIKE RECEPTOR"/>
    <property type="match status" value="1"/>
</dbReference>
<dbReference type="OMA" id="EYELNCP"/>
<sequence>MITSPLKLIVNDGGPSMATLTIALFITTAQIITAKSLGARPECPPLPTTCSCSFVFGDLEIQCPIDDPNIIVRIQPSEYVQIECAKMSEKDYAFLPQMEIGDSTRVQIRRCPLPRGQSLKSIINRLGIGRVRFLLFQSYGTDLGNTLVREHLRGFNDLERLALRGNGLSDLPADLFSDLGNLTWLDLSSNRVHLPKDIFVNLDKLNYLELGFNKLERLEPGIFRNQKHLKHLNMWSNRLQNLSMESFEGISSITALDLSANELTSLEPDVFKLLTNLEVINLSKNNFTELPEGLFSSNWKLREIRLLENLKVMETLPSGFLADLPELAEVRIKASLRNLPGNMFAGSESIQNVSLAGNLLEALPAELFSNQSNLIKLDLHQNKLTGLPDDIFAYTRSLVILDLSYNKLENISSDLLRNLPKLIELNLQNNNLHHIDLQAFVGVKQLQKFNAQNNYLSFKDVAIGFTEAEAFEIGSPFQSLSELKVLNLRNNSISYIFRDWTFSFPRLERLDLSHNDINMLDIRDLQFVAQFLTVDLTSNNIEEVNFRAVEEILLPEKKISVQMGKNPLICNCIILHFVQYLHGVVGKELKNNLSIVPGELKCAAPENLKGKDVTSLKYQDLLCQLDSPQSQQKKCPSMCRCWVRSFDLSLIVNCTSAGLTKVPPLPIIHEFGMRSIELHIESNKISSLPGNDHPGYAQVRELYAKNNNISRITAKNIPSSLLVLDLSNNSLAWINTTVFEAANRTSQLTRLSLGNNPWRCDCDARHLLSFVRTNFKRIQDLSLMKCTTGARFSSLSPGDLCTEDQVFVIVACVVAVFGLLFGILASLYYRFQSEIKVWLFAHNMCLWFVTEDELDKDKKYDAFISYSHKDEDFVTEKLLPSLENGPIPYKLCLHERDWVPGEFIPTQIIQSVNDSRRTVVILSPNFLESVWGKMEFQTAHKAALEEGRSRIIIIIYGDIGDTANLDPELKAYLNMNTYVKWGDPWFWKKLRYAMPHPQHMQSAAKKGLVKNVLKGSTDDKLELIKPVPITPPPLTTPPAEQASKNPLLSKLNGSIGNGTVGGQHTQQNGKIANGHLNGHVNGAFIINTNAKQSDV</sequence>
<evidence type="ECO:0000256" key="12">
    <source>
        <dbReference type="SAM" id="Phobius"/>
    </source>
</evidence>
<dbReference type="InterPro" id="IPR000483">
    <property type="entry name" value="Cys-rich_flank_reg_C"/>
</dbReference>
<evidence type="ECO:0000256" key="4">
    <source>
        <dbReference type="ARBA" id="ARBA00022692"/>
    </source>
</evidence>
<dbReference type="Pfam" id="PF01582">
    <property type="entry name" value="TIR"/>
    <property type="match status" value="1"/>
</dbReference>
<dbReference type="PRINTS" id="PR01537">
    <property type="entry name" value="INTRLKN1R1F"/>
</dbReference>
<dbReference type="EMBL" id="LR899013">
    <property type="protein sequence ID" value="CAD7090419.1"/>
    <property type="molecule type" value="Genomic_DNA"/>
</dbReference>
<dbReference type="FunFam" id="3.40.50.10140:FF:000020">
    <property type="entry name" value="Blast:Protein toll"/>
    <property type="match status" value="1"/>
</dbReference>
<evidence type="ECO:0000313" key="15">
    <source>
        <dbReference type="Proteomes" id="UP000594454"/>
    </source>
</evidence>
<keyword evidence="4 12" id="KW-0812">Transmembrane</keyword>
<evidence type="ECO:0000256" key="6">
    <source>
        <dbReference type="ARBA" id="ARBA00022737"/>
    </source>
</evidence>
<dbReference type="InterPro" id="IPR003591">
    <property type="entry name" value="Leu-rich_rpt_typical-subtyp"/>
</dbReference>
<evidence type="ECO:0000256" key="5">
    <source>
        <dbReference type="ARBA" id="ARBA00022729"/>
    </source>
</evidence>
<dbReference type="Gene3D" id="3.40.50.10140">
    <property type="entry name" value="Toll/interleukin-1 receptor homology (TIR) domain"/>
    <property type="match status" value="1"/>
</dbReference>
<comment type="similarity">
    <text evidence="2">Belongs to the Toll-like receptor family.</text>
</comment>
<dbReference type="InterPro" id="IPR000157">
    <property type="entry name" value="TIR_dom"/>
</dbReference>
<comment type="subcellular location">
    <subcellularLocation>
        <location evidence="1">Membrane</location>
        <topology evidence="1">Single-pass type I membrane protein</topology>
    </subcellularLocation>
</comment>
<evidence type="ECO:0000259" key="13">
    <source>
        <dbReference type="PROSITE" id="PS50104"/>
    </source>
</evidence>
<name>A0A7R8V0U7_HERIL</name>
<accession>A0A7R8V0U7</accession>
<dbReference type="SMART" id="SM00369">
    <property type="entry name" value="LRR_TYP"/>
    <property type="match status" value="13"/>
</dbReference>
<dbReference type="PANTHER" id="PTHR24365:SF541">
    <property type="entry name" value="PROTEIN TOLL-RELATED"/>
    <property type="match status" value="1"/>
</dbReference>